<feature type="transmembrane region" description="Helical" evidence="4">
    <location>
        <begin position="61"/>
        <end position="86"/>
    </location>
</feature>
<feature type="transmembrane region" description="Helical" evidence="4">
    <location>
        <begin position="256"/>
        <end position="278"/>
    </location>
</feature>
<dbReference type="AlphaFoldDB" id="A0A558DG46"/>
<organism evidence="6 7">
    <name type="scientific">Sedimenticola thiotaurini</name>
    <dbReference type="NCBI Taxonomy" id="1543721"/>
    <lineage>
        <taxon>Bacteria</taxon>
        <taxon>Pseudomonadati</taxon>
        <taxon>Pseudomonadota</taxon>
        <taxon>Gammaproteobacteria</taxon>
        <taxon>Chromatiales</taxon>
        <taxon>Sedimenticolaceae</taxon>
        <taxon>Sedimenticola</taxon>
    </lineage>
</organism>
<evidence type="ECO:0000313" key="6">
    <source>
        <dbReference type="EMBL" id="TVT60001.1"/>
    </source>
</evidence>
<dbReference type="InterPro" id="IPR052378">
    <property type="entry name" value="NosR_regulator"/>
</dbReference>
<feature type="transmembrane region" description="Helical" evidence="4">
    <location>
        <begin position="402"/>
        <end position="420"/>
    </location>
</feature>
<evidence type="ECO:0000256" key="1">
    <source>
        <dbReference type="ARBA" id="ARBA00004236"/>
    </source>
</evidence>
<evidence type="ECO:0000256" key="3">
    <source>
        <dbReference type="ARBA" id="ARBA00023136"/>
    </source>
</evidence>
<comment type="caution">
    <text evidence="6">The sequence shown here is derived from an EMBL/GenBank/DDBJ whole genome shotgun (WGS) entry which is preliminary data.</text>
</comment>
<comment type="subcellular location">
    <subcellularLocation>
        <location evidence="1">Cell membrane</location>
    </subcellularLocation>
</comment>
<sequence>MDARLARPIEAFFVRHRGQLVWVHAGMFLFFLALIFLPLFLPDAAENSTPLTDFTRFANYAMWGLWFPLVFLSVILTGRSWCGILCPMGAASEWANKKGLQRPIPAWVRWEGTPIISFLLITVLGQTVGVRDHPEAVAEVFGGTLLLAIILGFFYGRNKRAWCRHMCPIGLLLGVFSRIGAVQFAAKRKKPGGDRFTEKGVCPTMIDIPRKEESRHCIECFRCVNPQSKGGLYLRLRHAGEEIEQIRQHHPNPYEVLFLFFGTGIALGGFLWLVLPVYQQIRQSVGSWFIEREWYWIGESGPWWLMSVHPERREVFNWLDFSMIVGFMLGVMLLLSLLLAITTGLSAWLAGRVGGDLKLSGRFVELGYQYAPVAMVSLILGLGGELFAPLTRLGLSVEMVGYLKVGVFLLGLFWSLYLGARILINQGVAKKLLWLPLLPGVLGSFAVGFAWWPALFGL</sequence>
<feature type="transmembrane region" description="Helical" evidence="4">
    <location>
        <begin position="107"/>
        <end position="124"/>
    </location>
</feature>
<dbReference type="GO" id="GO:0005886">
    <property type="term" value="C:plasma membrane"/>
    <property type="evidence" value="ECO:0007669"/>
    <property type="project" value="UniProtKB-SubCell"/>
</dbReference>
<keyword evidence="4" id="KW-0812">Transmembrane</keyword>
<dbReference type="EMBL" id="VMRY01000003">
    <property type="protein sequence ID" value="TVT60001.1"/>
    <property type="molecule type" value="Genomic_DNA"/>
</dbReference>
<feature type="domain" description="4Fe-4S ferredoxin-type" evidence="5">
    <location>
        <begin position="62"/>
        <end position="98"/>
    </location>
</feature>
<feature type="transmembrane region" description="Helical" evidence="4">
    <location>
        <begin position="136"/>
        <end position="156"/>
    </location>
</feature>
<feature type="transmembrane region" description="Helical" evidence="4">
    <location>
        <begin position="370"/>
        <end position="390"/>
    </location>
</feature>
<keyword evidence="3 4" id="KW-0472">Membrane</keyword>
<proteinExistence type="predicted"/>
<feature type="transmembrane region" description="Helical" evidence="4">
    <location>
        <begin position="432"/>
        <end position="452"/>
    </location>
</feature>
<gene>
    <name evidence="6" type="ORF">FHK82_01510</name>
</gene>
<evidence type="ECO:0000313" key="7">
    <source>
        <dbReference type="Proteomes" id="UP000317355"/>
    </source>
</evidence>
<name>A0A558DG46_9GAMM</name>
<feature type="transmembrane region" description="Helical" evidence="4">
    <location>
        <begin position="321"/>
        <end position="349"/>
    </location>
</feature>
<feature type="transmembrane region" description="Helical" evidence="4">
    <location>
        <begin position="21"/>
        <end position="41"/>
    </location>
</feature>
<evidence type="ECO:0000256" key="4">
    <source>
        <dbReference type="SAM" id="Phobius"/>
    </source>
</evidence>
<keyword evidence="4" id="KW-1133">Transmembrane helix</keyword>
<keyword evidence="2" id="KW-1003">Cell membrane</keyword>
<dbReference type="InterPro" id="IPR017896">
    <property type="entry name" value="4Fe4S_Fe-S-bd"/>
</dbReference>
<dbReference type="Proteomes" id="UP000317355">
    <property type="component" value="Unassembled WGS sequence"/>
</dbReference>
<protein>
    <submittedName>
        <fullName evidence="6">4Fe-4S binding protein</fullName>
    </submittedName>
</protein>
<dbReference type="PANTHER" id="PTHR30224:SF4">
    <property type="entry name" value="ELECTRON TRANSPORT PROTEIN YCCM-RELATED"/>
    <property type="match status" value="1"/>
</dbReference>
<dbReference type="PANTHER" id="PTHR30224">
    <property type="entry name" value="ELECTRON TRANSPORT PROTEIN"/>
    <property type="match status" value="1"/>
</dbReference>
<dbReference type="SUPFAM" id="SSF54862">
    <property type="entry name" value="4Fe-4S ferredoxins"/>
    <property type="match status" value="1"/>
</dbReference>
<feature type="domain" description="4Fe-4S ferredoxin-type" evidence="5">
    <location>
        <begin position="144"/>
        <end position="180"/>
    </location>
</feature>
<evidence type="ECO:0000259" key="5">
    <source>
        <dbReference type="Pfam" id="PF12801"/>
    </source>
</evidence>
<evidence type="ECO:0000256" key="2">
    <source>
        <dbReference type="ARBA" id="ARBA00022475"/>
    </source>
</evidence>
<accession>A0A558DG46</accession>
<reference evidence="6 7" key="1">
    <citation type="submission" date="2019-07" db="EMBL/GenBank/DDBJ databases">
        <title>The pathways for chlorine oxyanion respiration interact through the shared metabolite chlorate.</title>
        <authorList>
            <person name="Barnum T.P."/>
            <person name="Cheng Y."/>
            <person name="Hill K.A."/>
            <person name="Lucas L.N."/>
            <person name="Carlson H.K."/>
            <person name="Coates J.D."/>
        </authorList>
    </citation>
    <scope>NUCLEOTIDE SEQUENCE [LARGE SCALE GENOMIC DNA]</scope>
    <source>
        <strain evidence="6">BK-3</strain>
    </source>
</reference>
<dbReference type="Pfam" id="PF12801">
    <property type="entry name" value="Fer4_5"/>
    <property type="match status" value="2"/>
</dbReference>